<dbReference type="AlphaFoldDB" id="A0A1Y1X175"/>
<keyword evidence="2" id="KW-1185">Reference proteome</keyword>
<name>A0A1Y1X175_9FUNG</name>
<evidence type="ECO:0000313" key="1">
    <source>
        <dbReference type="EMBL" id="ORX79550.1"/>
    </source>
</evidence>
<dbReference type="InParanoid" id="A0A1Y1X175"/>
<evidence type="ECO:0000313" key="2">
    <source>
        <dbReference type="Proteomes" id="UP000193498"/>
    </source>
</evidence>
<proteinExistence type="predicted"/>
<comment type="caution">
    <text evidence="1">The sequence shown here is derived from an EMBL/GenBank/DDBJ whole genome shotgun (WGS) entry which is preliminary data.</text>
</comment>
<organism evidence="1 2">
    <name type="scientific">Basidiobolus meristosporus CBS 931.73</name>
    <dbReference type="NCBI Taxonomy" id="1314790"/>
    <lineage>
        <taxon>Eukaryota</taxon>
        <taxon>Fungi</taxon>
        <taxon>Fungi incertae sedis</taxon>
        <taxon>Zoopagomycota</taxon>
        <taxon>Entomophthoromycotina</taxon>
        <taxon>Basidiobolomycetes</taxon>
        <taxon>Basidiobolales</taxon>
        <taxon>Basidiobolaceae</taxon>
        <taxon>Basidiobolus</taxon>
    </lineage>
</organism>
<dbReference type="Proteomes" id="UP000193498">
    <property type="component" value="Unassembled WGS sequence"/>
</dbReference>
<feature type="non-terminal residue" evidence="1">
    <location>
        <position position="241"/>
    </location>
</feature>
<protein>
    <submittedName>
        <fullName evidence="1">Uncharacterized protein</fullName>
    </submittedName>
</protein>
<reference evidence="1 2" key="1">
    <citation type="submission" date="2016-07" db="EMBL/GenBank/DDBJ databases">
        <title>Pervasive Adenine N6-methylation of Active Genes in Fungi.</title>
        <authorList>
            <consortium name="DOE Joint Genome Institute"/>
            <person name="Mondo S.J."/>
            <person name="Dannebaum R.O."/>
            <person name="Kuo R.C."/>
            <person name="Labutti K."/>
            <person name="Haridas S."/>
            <person name="Kuo A."/>
            <person name="Salamov A."/>
            <person name="Ahrendt S.R."/>
            <person name="Lipzen A."/>
            <person name="Sullivan W."/>
            <person name="Andreopoulos W.B."/>
            <person name="Clum A."/>
            <person name="Lindquist E."/>
            <person name="Daum C."/>
            <person name="Ramamoorthy G.K."/>
            <person name="Gryganskyi A."/>
            <person name="Culley D."/>
            <person name="Magnuson J.K."/>
            <person name="James T.Y."/>
            <person name="O'Malley M.A."/>
            <person name="Stajich J.E."/>
            <person name="Spatafora J.W."/>
            <person name="Visel A."/>
            <person name="Grigoriev I.V."/>
        </authorList>
    </citation>
    <scope>NUCLEOTIDE SEQUENCE [LARGE SCALE GENOMIC DNA]</scope>
    <source>
        <strain evidence="1 2">CBS 931.73</strain>
    </source>
</reference>
<dbReference type="EMBL" id="MCFE01000777">
    <property type="protein sequence ID" value="ORX79550.1"/>
    <property type="molecule type" value="Genomic_DNA"/>
</dbReference>
<sequence length="241" mass="26744">MHGALIAFNYVNMQTLLEWTNEHPTVASAVKLCLEVRSWQEAHRIISTVKAILHCFKITSTSSGGIFTTVYCDGTSMEDDLRFLEHATSHLLLNSIQAANSYNITPFSTATELNTGDISNIQNPKVSQFICNIQQYTTKFRLAKQLAKDAGCSPSETQESGAYGYGSQQMPISILGFLRMLSKDVHQCRIMEEAATGASNAFYYNLYSCYSTFARMTLTNHQPSTIQTALGASKIILRALR</sequence>
<gene>
    <name evidence="1" type="ORF">K493DRAFT_321037</name>
</gene>
<accession>A0A1Y1X175</accession>